<reference evidence="5 6" key="1">
    <citation type="journal article" date="2019" name="Int. J. Syst. Evol. Microbiol.">
        <title>The Global Catalogue of Microorganisms (GCM) 10K type strain sequencing project: providing services to taxonomists for standard genome sequencing and annotation.</title>
        <authorList>
            <consortium name="The Broad Institute Genomics Platform"/>
            <consortium name="The Broad Institute Genome Sequencing Center for Infectious Disease"/>
            <person name="Wu L."/>
            <person name="Ma J."/>
        </authorList>
    </citation>
    <scope>NUCLEOTIDE SEQUENCE [LARGE SCALE GENOMIC DNA]</scope>
    <source>
        <strain evidence="5 6">JCM 12928</strain>
    </source>
</reference>
<dbReference type="InterPro" id="IPR009057">
    <property type="entry name" value="Homeodomain-like_sf"/>
</dbReference>
<evidence type="ECO:0000313" key="6">
    <source>
        <dbReference type="Proteomes" id="UP001501352"/>
    </source>
</evidence>
<dbReference type="Gene3D" id="1.10.357.10">
    <property type="entry name" value="Tetracycline Repressor, domain 2"/>
    <property type="match status" value="1"/>
</dbReference>
<evidence type="ECO:0000256" key="1">
    <source>
        <dbReference type="ARBA" id="ARBA00023125"/>
    </source>
</evidence>
<dbReference type="Pfam" id="PF00440">
    <property type="entry name" value="TetR_N"/>
    <property type="match status" value="1"/>
</dbReference>
<gene>
    <name evidence="5" type="ORF">GCM10009422_06060</name>
</gene>
<keyword evidence="1 2" id="KW-0238">DNA-binding</keyword>
<evidence type="ECO:0000259" key="4">
    <source>
        <dbReference type="PROSITE" id="PS50977"/>
    </source>
</evidence>
<sequence length="202" mass="22219">MTGSSNESGRRAPKGDKRQRTRKALLEATRALIRERGYERTTLQAVAERAGMTSGAIYGNFRNRDDLFMALADVYWVPIKPVIRKGTTFAEKMRAIADATVASIPDREAAAFGRLSGMAWALGQEDVRARIAETTRRSFHVGAEWLQTIADDGGLPMRADLLVVVIHSLTEGLLFQRFLTPDLVPDEAFHAAFAALAGERTA</sequence>
<dbReference type="PRINTS" id="PR00455">
    <property type="entry name" value="HTHTETR"/>
</dbReference>
<name>A0ABN1GL84_9CAUL</name>
<dbReference type="PANTHER" id="PTHR30055:SF241">
    <property type="entry name" value="TRANSCRIPTIONAL REGULATORY PROTEIN"/>
    <property type="match status" value="1"/>
</dbReference>
<evidence type="ECO:0000313" key="5">
    <source>
        <dbReference type="EMBL" id="GAA0613880.1"/>
    </source>
</evidence>
<keyword evidence="6" id="KW-1185">Reference proteome</keyword>
<dbReference type="Proteomes" id="UP001501352">
    <property type="component" value="Unassembled WGS sequence"/>
</dbReference>
<organism evidence="5 6">
    <name type="scientific">Brevundimonas kwangchunensis</name>
    <dbReference type="NCBI Taxonomy" id="322163"/>
    <lineage>
        <taxon>Bacteria</taxon>
        <taxon>Pseudomonadati</taxon>
        <taxon>Pseudomonadota</taxon>
        <taxon>Alphaproteobacteria</taxon>
        <taxon>Caulobacterales</taxon>
        <taxon>Caulobacteraceae</taxon>
        <taxon>Brevundimonas</taxon>
    </lineage>
</organism>
<accession>A0ABN1GL84</accession>
<dbReference type="PROSITE" id="PS50977">
    <property type="entry name" value="HTH_TETR_2"/>
    <property type="match status" value="1"/>
</dbReference>
<dbReference type="EMBL" id="BAAAGA010000001">
    <property type="protein sequence ID" value="GAA0613880.1"/>
    <property type="molecule type" value="Genomic_DNA"/>
</dbReference>
<dbReference type="RefSeq" id="WP_343790174.1">
    <property type="nucleotide sequence ID" value="NZ_BAAAGA010000001.1"/>
</dbReference>
<evidence type="ECO:0000256" key="3">
    <source>
        <dbReference type="SAM" id="MobiDB-lite"/>
    </source>
</evidence>
<dbReference type="PANTHER" id="PTHR30055">
    <property type="entry name" value="HTH-TYPE TRANSCRIPTIONAL REGULATOR RUTR"/>
    <property type="match status" value="1"/>
</dbReference>
<feature type="compositionally biased region" description="Basic and acidic residues" evidence="3">
    <location>
        <begin position="8"/>
        <end position="18"/>
    </location>
</feature>
<dbReference type="InterPro" id="IPR001647">
    <property type="entry name" value="HTH_TetR"/>
</dbReference>
<feature type="DNA-binding region" description="H-T-H motif" evidence="2">
    <location>
        <begin position="42"/>
        <end position="61"/>
    </location>
</feature>
<protein>
    <submittedName>
        <fullName evidence="5">TetR/AcrR family transcriptional regulator</fullName>
    </submittedName>
</protein>
<comment type="caution">
    <text evidence="5">The sequence shown here is derived from an EMBL/GenBank/DDBJ whole genome shotgun (WGS) entry which is preliminary data.</text>
</comment>
<feature type="region of interest" description="Disordered" evidence="3">
    <location>
        <begin position="1"/>
        <end position="20"/>
    </location>
</feature>
<proteinExistence type="predicted"/>
<dbReference type="InterPro" id="IPR050109">
    <property type="entry name" value="HTH-type_TetR-like_transc_reg"/>
</dbReference>
<evidence type="ECO:0000256" key="2">
    <source>
        <dbReference type="PROSITE-ProRule" id="PRU00335"/>
    </source>
</evidence>
<dbReference type="InterPro" id="IPR036271">
    <property type="entry name" value="Tet_transcr_reg_TetR-rel_C_sf"/>
</dbReference>
<dbReference type="SUPFAM" id="SSF48498">
    <property type="entry name" value="Tetracyclin repressor-like, C-terminal domain"/>
    <property type="match status" value="1"/>
</dbReference>
<dbReference type="SUPFAM" id="SSF46689">
    <property type="entry name" value="Homeodomain-like"/>
    <property type="match status" value="1"/>
</dbReference>
<feature type="domain" description="HTH tetR-type" evidence="4">
    <location>
        <begin position="19"/>
        <end position="79"/>
    </location>
</feature>